<protein>
    <submittedName>
        <fullName evidence="1">Uncharacterized protein</fullName>
    </submittedName>
</protein>
<proteinExistence type="predicted"/>
<dbReference type="EMBL" id="CM011692">
    <property type="protein sequence ID" value="TMS06468.1"/>
    <property type="molecule type" value="Genomic_DNA"/>
</dbReference>
<evidence type="ECO:0000313" key="2">
    <source>
        <dbReference type="Proteomes" id="UP000793456"/>
    </source>
</evidence>
<sequence length="200" mass="22665">SIIPLVIGAVCVLLFCVFAAILIKFFAIDLALFFRPYFPLNSQNNDSRVYDAYVVYQMQNMDKLTENMLDHLELVEDRMRQSRRLMVILTPGLGSGSEITDQHPGLPQNSVIGGYDWQVGLHHALVQREISVILIQLGDTGPEGYTHLPPGLQHLIRKSAPIRWPEGSHRAVAWNSRFWKRVRYLMPATPAKKCLQSAVI</sequence>
<organism evidence="1 2">
    <name type="scientific">Larimichthys crocea</name>
    <name type="common">Large yellow croaker</name>
    <name type="synonym">Pseudosciaena crocea</name>
    <dbReference type="NCBI Taxonomy" id="215358"/>
    <lineage>
        <taxon>Eukaryota</taxon>
        <taxon>Metazoa</taxon>
        <taxon>Chordata</taxon>
        <taxon>Craniata</taxon>
        <taxon>Vertebrata</taxon>
        <taxon>Euteleostomi</taxon>
        <taxon>Actinopterygii</taxon>
        <taxon>Neopterygii</taxon>
        <taxon>Teleostei</taxon>
        <taxon>Neoteleostei</taxon>
        <taxon>Acanthomorphata</taxon>
        <taxon>Eupercaria</taxon>
        <taxon>Sciaenidae</taxon>
        <taxon>Larimichthys</taxon>
    </lineage>
</organism>
<keyword evidence="2" id="KW-1185">Reference proteome</keyword>
<dbReference type="Proteomes" id="UP000793456">
    <property type="component" value="Chromosome XIX"/>
</dbReference>
<gene>
    <name evidence="1" type="ORF">E3U43_016227</name>
</gene>
<name>A0ACD3QH45_LARCR</name>
<accession>A0ACD3QH45</accession>
<comment type="caution">
    <text evidence="1">The sequence shown here is derived from an EMBL/GenBank/DDBJ whole genome shotgun (WGS) entry which is preliminary data.</text>
</comment>
<evidence type="ECO:0000313" key="1">
    <source>
        <dbReference type="EMBL" id="TMS06468.1"/>
    </source>
</evidence>
<feature type="non-terminal residue" evidence="1">
    <location>
        <position position="1"/>
    </location>
</feature>
<reference evidence="1" key="1">
    <citation type="submission" date="2018-11" db="EMBL/GenBank/DDBJ databases">
        <title>The sequence and de novo assembly of Larimichthys crocea genome using PacBio and Hi-C technologies.</title>
        <authorList>
            <person name="Xu P."/>
            <person name="Chen B."/>
            <person name="Zhou Z."/>
            <person name="Ke Q."/>
            <person name="Wu Y."/>
            <person name="Bai H."/>
            <person name="Pu F."/>
        </authorList>
    </citation>
    <scope>NUCLEOTIDE SEQUENCE</scope>
    <source>
        <tissue evidence="1">Muscle</tissue>
    </source>
</reference>